<dbReference type="GO" id="GO:0005912">
    <property type="term" value="C:adherens junction"/>
    <property type="evidence" value="ECO:0007669"/>
    <property type="project" value="TreeGrafter"/>
</dbReference>
<proteinExistence type="predicted"/>
<dbReference type="InterPro" id="IPR020894">
    <property type="entry name" value="Cadherin_CS"/>
</dbReference>
<keyword evidence="19" id="KW-1185">Reference proteome</keyword>
<evidence type="ECO:0000256" key="11">
    <source>
        <dbReference type="ARBA" id="ARBA00023136"/>
    </source>
</evidence>
<feature type="non-terminal residue" evidence="18">
    <location>
        <position position="742"/>
    </location>
</feature>
<evidence type="ECO:0000313" key="19">
    <source>
        <dbReference type="Proteomes" id="UP000031443"/>
    </source>
</evidence>
<keyword evidence="4 14" id="KW-0812">Transmembrane</keyword>
<dbReference type="GO" id="GO:0045296">
    <property type="term" value="F:cadherin binding"/>
    <property type="evidence" value="ECO:0007669"/>
    <property type="project" value="TreeGrafter"/>
</dbReference>
<dbReference type="InterPro" id="IPR002126">
    <property type="entry name" value="Cadherin-like_dom"/>
</dbReference>
<keyword evidence="6" id="KW-0732">Signal</keyword>
<dbReference type="Pfam" id="PF00028">
    <property type="entry name" value="Cadherin"/>
    <property type="match status" value="5"/>
</dbReference>
<dbReference type="InterPro" id="IPR015919">
    <property type="entry name" value="Cadherin-like_sf"/>
</dbReference>
<feature type="domain" description="Cadherin" evidence="17">
    <location>
        <begin position="35"/>
        <end position="115"/>
    </location>
</feature>
<dbReference type="InterPro" id="IPR000233">
    <property type="entry name" value="Cadherin_Y-type_LIR"/>
</dbReference>
<accession>M7BVU9</accession>
<feature type="domain" description="Cadherin" evidence="17">
    <location>
        <begin position="225"/>
        <end position="339"/>
    </location>
</feature>
<dbReference type="STRING" id="8469.M7BVU9"/>
<dbReference type="Pfam" id="PF01049">
    <property type="entry name" value="CADH_Y-type_LIR"/>
    <property type="match status" value="1"/>
</dbReference>
<evidence type="ECO:0000256" key="14">
    <source>
        <dbReference type="RuleBase" id="RU003318"/>
    </source>
</evidence>
<keyword evidence="9 14" id="KW-0130">Cell adhesion</keyword>
<dbReference type="PANTHER" id="PTHR24027:SF273">
    <property type="entry name" value="CADHERIN-8"/>
    <property type="match status" value="1"/>
</dbReference>
<keyword evidence="3" id="KW-0165">Cleavage on pair of basic residues</keyword>
<dbReference type="CDD" id="cd11304">
    <property type="entry name" value="Cadherin_repeat"/>
    <property type="match status" value="5"/>
</dbReference>
<evidence type="ECO:0000256" key="9">
    <source>
        <dbReference type="ARBA" id="ARBA00022889"/>
    </source>
</evidence>
<evidence type="ECO:0000256" key="7">
    <source>
        <dbReference type="ARBA" id="ARBA00022737"/>
    </source>
</evidence>
<comment type="function">
    <text evidence="15">Cadherins are calcium-dependent cell adhesion proteins.</text>
</comment>
<keyword evidence="8 13" id="KW-0106">Calcium</keyword>
<evidence type="ECO:0000256" key="10">
    <source>
        <dbReference type="ARBA" id="ARBA00022989"/>
    </source>
</evidence>
<dbReference type="FunFam" id="2.60.40.60:FF:000017">
    <property type="entry name" value="Cadherin 24"/>
    <property type="match status" value="1"/>
</dbReference>
<keyword evidence="10 16" id="KW-1133">Transmembrane helix</keyword>
<feature type="non-terminal residue" evidence="18">
    <location>
        <position position="1"/>
    </location>
</feature>
<dbReference type="GO" id="GO:0043083">
    <property type="term" value="C:synaptic cleft"/>
    <property type="evidence" value="ECO:0007669"/>
    <property type="project" value="TreeGrafter"/>
</dbReference>
<dbReference type="FunFam" id="2.60.40.60:FF:000009">
    <property type="entry name" value="Cadherin 24"/>
    <property type="match status" value="1"/>
</dbReference>
<evidence type="ECO:0000256" key="8">
    <source>
        <dbReference type="ARBA" id="ARBA00022837"/>
    </source>
</evidence>
<dbReference type="SMART" id="SM00112">
    <property type="entry name" value="CA"/>
    <property type="match status" value="5"/>
</dbReference>
<evidence type="ECO:0000256" key="15">
    <source>
        <dbReference type="RuleBase" id="RU004357"/>
    </source>
</evidence>
<dbReference type="GO" id="GO:0007043">
    <property type="term" value="P:cell-cell junction assembly"/>
    <property type="evidence" value="ECO:0007669"/>
    <property type="project" value="TreeGrafter"/>
</dbReference>
<feature type="domain" description="Cadherin" evidence="17">
    <location>
        <begin position="444"/>
        <end position="566"/>
    </location>
</feature>
<evidence type="ECO:0000313" key="18">
    <source>
        <dbReference type="EMBL" id="EMP36208.1"/>
    </source>
</evidence>
<keyword evidence="5" id="KW-0479">Metal-binding</keyword>
<evidence type="ECO:0000256" key="4">
    <source>
        <dbReference type="ARBA" id="ARBA00022692"/>
    </source>
</evidence>
<evidence type="ECO:0000256" key="12">
    <source>
        <dbReference type="ARBA" id="ARBA00023180"/>
    </source>
</evidence>
<dbReference type="EMBL" id="KB525803">
    <property type="protein sequence ID" value="EMP36208.1"/>
    <property type="molecule type" value="Genomic_DNA"/>
</dbReference>
<dbReference type="GO" id="GO:0007156">
    <property type="term" value="P:homophilic cell adhesion via plasma membrane adhesion molecules"/>
    <property type="evidence" value="ECO:0007669"/>
    <property type="project" value="InterPro"/>
</dbReference>
<feature type="domain" description="Cadherin" evidence="17">
    <location>
        <begin position="116"/>
        <end position="224"/>
    </location>
</feature>
<dbReference type="PRINTS" id="PR00205">
    <property type="entry name" value="CADHERIN"/>
</dbReference>
<dbReference type="FunFam" id="2.60.40.60:FF:000014">
    <property type="entry name" value="Cadherin 8"/>
    <property type="match status" value="1"/>
</dbReference>
<evidence type="ECO:0000256" key="3">
    <source>
        <dbReference type="ARBA" id="ARBA00022685"/>
    </source>
</evidence>
<feature type="domain" description="Cadherin" evidence="17">
    <location>
        <begin position="340"/>
        <end position="444"/>
    </location>
</feature>
<dbReference type="GO" id="GO:0016339">
    <property type="term" value="P:calcium-dependent cell-cell adhesion via plasma membrane cell adhesion molecules"/>
    <property type="evidence" value="ECO:0007669"/>
    <property type="project" value="TreeGrafter"/>
</dbReference>
<evidence type="ECO:0000256" key="16">
    <source>
        <dbReference type="SAM" id="Phobius"/>
    </source>
</evidence>
<dbReference type="PROSITE" id="PS00232">
    <property type="entry name" value="CADHERIN_1"/>
    <property type="match status" value="2"/>
</dbReference>
<dbReference type="FunFam" id="4.10.900.10:FF:000001">
    <property type="entry name" value="Cadherin 2"/>
    <property type="match status" value="1"/>
</dbReference>
<dbReference type="GO" id="GO:0016342">
    <property type="term" value="C:catenin complex"/>
    <property type="evidence" value="ECO:0007669"/>
    <property type="project" value="TreeGrafter"/>
</dbReference>
<keyword evidence="11 16" id="KW-0472">Membrane</keyword>
<feature type="transmembrane region" description="Helical" evidence="16">
    <location>
        <begin position="561"/>
        <end position="590"/>
    </location>
</feature>
<dbReference type="SUPFAM" id="SSF49313">
    <property type="entry name" value="Cadherin-like"/>
    <property type="match status" value="5"/>
</dbReference>
<dbReference type="GO" id="GO:0008013">
    <property type="term" value="F:beta-catenin binding"/>
    <property type="evidence" value="ECO:0007669"/>
    <property type="project" value="TreeGrafter"/>
</dbReference>
<keyword evidence="2" id="KW-1003">Cell membrane</keyword>
<sequence length="742" mass="81915">QKVLNRSKRGWVWNQMFVLEEFSGPEPILVGRLHTDLDPGSSKIKYILSGDGAGTIFVINDKTGDIHAMKRLDREEKAEYTLTAQAVDRDTNKPLEPPSEFIIKVQDINDNAPEFLDGPYHATVPEMSIVGTFVTKVTATDADDPVYGNSAKLVYSILEGQPYFSIEPHTAIIRTALPNMDREAKEEYFVVIQAKDMGGHMGGLSGTTTVTITLTDVNDNPPKFAQSLYHFSVMEDIALGEPIGRVKANDLDIGENAKSSYDIIEGDGMDIFEITSEAQTQDGIIRLRKPLDFETKKSYTLKVEAANVHIDPRFISGGPFKDTATVKIVVEDADEPPVFSSPTYLLEVHENAAINSVIGQVTSHDPDVSSSPIRFSIDRHTDLERQFNINADDGKITLATPLDRETNIWHNITIVATETRNHSQVSRVPVAIKVLDVNDNAPEFASEHDAFLCENGKPGQVIQTVSAIDKDDPKNGHFFLYSLLPEMVNNPNFTIKKNEDNTLSILAKHSAFSRQKQEVYLLPIIISDSGNPPMSSTSTLTIRVCGCSSDGVVQSCNVEAYVLPIGLSMGALIAILACIILLLVIVVLFVTLRRHKNEPLIIKDEEDVRENIIRYDDEGGGEEDTEAFDIATLQNPDGINGFLPRKDIKPDLQFMPRQGLAPVPNGVDVDEFINVRLHEADNDPTAPPYDSIQIYGYEGRGSVAGSLSSLESSTSDSDQNFDYLSEWGPRFKRLGELYSVGE</sequence>
<dbReference type="FunFam" id="2.60.40.60:FF:000012">
    <property type="entry name" value="Cadherin 24"/>
    <property type="match status" value="1"/>
</dbReference>
<protein>
    <submittedName>
        <fullName evidence="18">Cadherin-8</fullName>
    </submittedName>
</protein>
<dbReference type="InterPro" id="IPR039808">
    <property type="entry name" value="Cadherin"/>
</dbReference>
<keyword evidence="12" id="KW-0325">Glycoprotein</keyword>
<gene>
    <name evidence="18" type="ORF">UY3_06539</name>
</gene>
<dbReference type="Proteomes" id="UP000031443">
    <property type="component" value="Unassembled WGS sequence"/>
</dbReference>
<dbReference type="GO" id="GO:0034332">
    <property type="term" value="P:adherens junction organization"/>
    <property type="evidence" value="ECO:0007669"/>
    <property type="project" value="TreeGrafter"/>
</dbReference>
<dbReference type="eggNOG" id="KOG3594">
    <property type="taxonomic scope" value="Eukaryota"/>
</dbReference>
<dbReference type="GO" id="GO:0044331">
    <property type="term" value="P:cell-cell adhesion mediated by cadherin"/>
    <property type="evidence" value="ECO:0007669"/>
    <property type="project" value="TreeGrafter"/>
</dbReference>
<dbReference type="Gene3D" id="4.10.900.10">
    <property type="entry name" value="TCF3-CBD (Catenin binding domain)"/>
    <property type="match status" value="1"/>
</dbReference>
<dbReference type="FunFam" id="2.60.40.60:FF:000008">
    <property type="entry name" value="Cadherin 24"/>
    <property type="match status" value="1"/>
</dbReference>
<dbReference type="PANTHER" id="PTHR24027">
    <property type="entry name" value="CADHERIN-23"/>
    <property type="match status" value="1"/>
</dbReference>
<dbReference type="AlphaFoldDB" id="M7BVU9"/>
<evidence type="ECO:0000256" key="6">
    <source>
        <dbReference type="ARBA" id="ARBA00022729"/>
    </source>
</evidence>
<dbReference type="PROSITE" id="PS50268">
    <property type="entry name" value="CADHERIN_2"/>
    <property type="match status" value="5"/>
</dbReference>
<name>M7BVU9_CHEMY</name>
<evidence type="ECO:0000256" key="13">
    <source>
        <dbReference type="PROSITE-ProRule" id="PRU00043"/>
    </source>
</evidence>
<keyword evidence="7" id="KW-0677">Repeat</keyword>
<dbReference type="Gene3D" id="2.60.40.60">
    <property type="entry name" value="Cadherins"/>
    <property type="match status" value="5"/>
</dbReference>
<evidence type="ECO:0000256" key="2">
    <source>
        <dbReference type="ARBA" id="ARBA00022475"/>
    </source>
</evidence>
<evidence type="ECO:0000256" key="1">
    <source>
        <dbReference type="ARBA" id="ARBA00004251"/>
    </source>
</evidence>
<evidence type="ECO:0000259" key="17">
    <source>
        <dbReference type="PROSITE" id="PS50268"/>
    </source>
</evidence>
<dbReference type="GO" id="GO:0043679">
    <property type="term" value="C:axon terminus"/>
    <property type="evidence" value="ECO:0007669"/>
    <property type="project" value="TreeGrafter"/>
</dbReference>
<reference evidence="19" key="1">
    <citation type="journal article" date="2013" name="Nat. Genet.">
        <title>The draft genomes of soft-shell turtle and green sea turtle yield insights into the development and evolution of the turtle-specific body plan.</title>
        <authorList>
            <person name="Wang Z."/>
            <person name="Pascual-Anaya J."/>
            <person name="Zadissa A."/>
            <person name="Li W."/>
            <person name="Niimura Y."/>
            <person name="Huang Z."/>
            <person name="Li C."/>
            <person name="White S."/>
            <person name="Xiong Z."/>
            <person name="Fang D."/>
            <person name="Wang B."/>
            <person name="Ming Y."/>
            <person name="Chen Y."/>
            <person name="Zheng Y."/>
            <person name="Kuraku S."/>
            <person name="Pignatelli M."/>
            <person name="Herrero J."/>
            <person name="Beal K."/>
            <person name="Nozawa M."/>
            <person name="Li Q."/>
            <person name="Wang J."/>
            <person name="Zhang H."/>
            <person name="Yu L."/>
            <person name="Shigenobu S."/>
            <person name="Wang J."/>
            <person name="Liu J."/>
            <person name="Flicek P."/>
            <person name="Searle S."/>
            <person name="Wang J."/>
            <person name="Kuratani S."/>
            <person name="Yin Y."/>
            <person name="Aken B."/>
            <person name="Zhang G."/>
            <person name="Irie N."/>
        </authorList>
    </citation>
    <scope>NUCLEOTIDE SEQUENCE [LARGE SCALE GENOMIC DNA]</scope>
</reference>
<dbReference type="GO" id="GO:0016477">
    <property type="term" value="P:cell migration"/>
    <property type="evidence" value="ECO:0007669"/>
    <property type="project" value="TreeGrafter"/>
</dbReference>
<dbReference type="GO" id="GO:0005509">
    <property type="term" value="F:calcium ion binding"/>
    <property type="evidence" value="ECO:0007669"/>
    <property type="project" value="UniProtKB-UniRule"/>
</dbReference>
<dbReference type="GO" id="GO:0000902">
    <property type="term" value="P:cell morphogenesis"/>
    <property type="evidence" value="ECO:0007669"/>
    <property type="project" value="TreeGrafter"/>
</dbReference>
<evidence type="ECO:0000256" key="5">
    <source>
        <dbReference type="ARBA" id="ARBA00022723"/>
    </source>
</evidence>
<comment type="subcellular location">
    <subcellularLocation>
        <location evidence="1 14">Cell membrane</location>
        <topology evidence="1 14">Single-pass type I membrane protein</topology>
    </subcellularLocation>
</comment>
<dbReference type="InterPro" id="IPR027397">
    <property type="entry name" value="Catenin-bd_sf"/>
</dbReference>
<organism evidence="18 19">
    <name type="scientific">Chelonia mydas</name>
    <name type="common">Green sea-turtle</name>
    <name type="synonym">Chelonia agassizi</name>
    <dbReference type="NCBI Taxonomy" id="8469"/>
    <lineage>
        <taxon>Eukaryota</taxon>
        <taxon>Metazoa</taxon>
        <taxon>Chordata</taxon>
        <taxon>Craniata</taxon>
        <taxon>Vertebrata</taxon>
        <taxon>Euteleostomi</taxon>
        <taxon>Archelosauria</taxon>
        <taxon>Testudinata</taxon>
        <taxon>Testudines</taxon>
        <taxon>Cryptodira</taxon>
        <taxon>Durocryptodira</taxon>
        <taxon>Americhelydia</taxon>
        <taxon>Chelonioidea</taxon>
        <taxon>Cheloniidae</taxon>
        <taxon>Chelonia</taxon>
    </lineage>
</organism>